<keyword evidence="2" id="KW-1185">Reference proteome</keyword>
<dbReference type="Gene3D" id="3.20.20.60">
    <property type="entry name" value="Phosphoenolpyruvate-binding domains"/>
    <property type="match status" value="1"/>
</dbReference>
<dbReference type="PANTHER" id="PTHR42905:SF16">
    <property type="entry name" value="CARBOXYPHOSPHONOENOLPYRUVATE PHOSPHONOMUTASE-LIKE PROTEIN (AFU_ORTHOLOGUE AFUA_5G07230)"/>
    <property type="match status" value="1"/>
</dbReference>
<dbReference type="KEGG" id="ahg:AHOG_13335"/>
<dbReference type="GO" id="GO:0008807">
    <property type="term" value="F:carboxyvinyl-carboxyphosphonate phosphorylmutase activity"/>
    <property type="evidence" value="ECO:0007669"/>
    <property type="project" value="UniProtKB-EC"/>
</dbReference>
<dbReference type="InterPro" id="IPR015813">
    <property type="entry name" value="Pyrv/PenolPyrv_kinase-like_dom"/>
</dbReference>
<proteinExistence type="predicted"/>
<organism evidence="1 2">
    <name type="scientific">Actinoalloteichus hoggarensis</name>
    <dbReference type="NCBI Taxonomy" id="1470176"/>
    <lineage>
        <taxon>Bacteria</taxon>
        <taxon>Bacillati</taxon>
        <taxon>Actinomycetota</taxon>
        <taxon>Actinomycetes</taxon>
        <taxon>Pseudonocardiales</taxon>
        <taxon>Pseudonocardiaceae</taxon>
        <taxon>Actinoalloteichus</taxon>
    </lineage>
</organism>
<reference evidence="1 2" key="1">
    <citation type="submission" date="2017-07" db="EMBL/GenBank/DDBJ databases">
        <title>Complete genome sequence of Actinoalloteichus hoggarensis DSM 45943, type strain of Actinoalloteichus hoggarensis.</title>
        <authorList>
            <person name="Ruckert C."/>
            <person name="Nouioui I."/>
            <person name="Willmese J."/>
            <person name="van Wezel G."/>
            <person name="Klenk H.-P."/>
            <person name="Kalinowski J."/>
            <person name="Zotchev S.B."/>
        </authorList>
    </citation>
    <scope>NUCLEOTIDE SEQUENCE [LARGE SCALE GENOMIC DNA]</scope>
    <source>
        <strain evidence="1 2">DSM 45943</strain>
    </source>
</reference>
<keyword evidence="1" id="KW-0808">Transferase</keyword>
<dbReference type="InterPro" id="IPR039556">
    <property type="entry name" value="ICL/PEPM"/>
</dbReference>
<gene>
    <name evidence="1" type="primary">bcpA</name>
    <name evidence="1" type="ORF">AHOG_13335</name>
</gene>
<evidence type="ECO:0000313" key="2">
    <source>
        <dbReference type="Proteomes" id="UP000204221"/>
    </source>
</evidence>
<dbReference type="OrthoDB" id="9780430at2"/>
<dbReference type="EC" id="2.7.8.23" evidence="1"/>
<dbReference type="CDD" id="cd00377">
    <property type="entry name" value="ICL_PEPM"/>
    <property type="match status" value="1"/>
</dbReference>
<evidence type="ECO:0000313" key="1">
    <source>
        <dbReference type="EMBL" id="ASO20310.1"/>
    </source>
</evidence>
<dbReference type="Proteomes" id="UP000204221">
    <property type="component" value="Chromosome"/>
</dbReference>
<dbReference type="Pfam" id="PF13714">
    <property type="entry name" value="PEP_mutase"/>
    <property type="match status" value="1"/>
</dbReference>
<dbReference type="InterPro" id="IPR040442">
    <property type="entry name" value="Pyrv_kinase-like_dom_sf"/>
</dbReference>
<accession>A0A221W395</accession>
<name>A0A221W395_9PSEU</name>
<dbReference type="SUPFAM" id="SSF51621">
    <property type="entry name" value="Phosphoenolpyruvate/pyruvate domain"/>
    <property type="match status" value="1"/>
</dbReference>
<dbReference type="AlphaFoldDB" id="A0A221W395"/>
<protein>
    <submittedName>
        <fullName evidence="1">Carboxyvinyl-carboxyphosphonate phosphorylmutase</fullName>
        <ecNumber evidence="1">2.7.8.23</ecNumber>
    </submittedName>
</protein>
<dbReference type="RefSeq" id="WP_093941658.1">
    <property type="nucleotide sequence ID" value="NZ_CP022521.1"/>
</dbReference>
<sequence>MNGSEAFRVFRALHHGPTPLLLPNAWDHASGAALTAAGFSAVGTTSLGVAASAGLRDGRGDTLAETAALAAVLVELPVPISVDIEAGLHTEASDVADWAAELAESGIAGINVEDGRPEGLAAVESQCALIAAIADRAPGLFLNARVDTHWLVAEPPSVEAALSRARRYVAAGADGIFVPGITEPADIALLARELSVPLNVLAVPGGLDVSGLAKLGVRRISTGSLLFRTAVAAAVDTATALREGRPIDSAAYSYAALDRFAARRGRPER</sequence>
<dbReference type="EMBL" id="CP022521">
    <property type="protein sequence ID" value="ASO20310.1"/>
    <property type="molecule type" value="Genomic_DNA"/>
</dbReference>
<dbReference type="PANTHER" id="PTHR42905">
    <property type="entry name" value="PHOSPHOENOLPYRUVATE CARBOXYLASE"/>
    <property type="match status" value="1"/>
</dbReference>